<evidence type="ECO:0000256" key="1">
    <source>
        <dbReference type="SAM" id="MobiDB-lite"/>
    </source>
</evidence>
<evidence type="ECO:0000313" key="3">
    <source>
        <dbReference type="Proteomes" id="UP000504635"/>
    </source>
</evidence>
<dbReference type="InterPro" id="IPR006578">
    <property type="entry name" value="MADF-dom"/>
</dbReference>
<dbReference type="RefSeq" id="XP_030760998.1">
    <property type="nucleotide sequence ID" value="XM_030905138.1"/>
</dbReference>
<evidence type="ECO:0000313" key="4">
    <source>
        <dbReference type="RefSeq" id="XP_030760998.1"/>
    </source>
</evidence>
<evidence type="ECO:0000259" key="2">
    <source>
        <dbReference type="PROSITE" id="PS51029"/>
    </source>
</evidence>
<name>A0A6J2YAU7_SITOR</name>
<proteinExistence type="predicted"/>
<gene>
    <name evidence="4" type="primary">LOC115886088</name>
</gene>
<dbReference type="SMART" id="SM00595">
    <property type="entry name" value="MADF"/>
    <property type="match status" value="1"/>
</dbReference>
<dbReference type="OrthoDB" id="7476629at2759"/>
<dbReference type="GeneID" id="115886088"/>
<protein>
    <submittedName>
        <fullName evidence="4">Uncharacterized protein LOC115886088 isoform X2</fullName>
    </submittedName>
</protein>
<feature type="region of interest" description="Disordered" evidence="1">
    <location>
        <begin position="191"/>
        <end position="219"/>
    </location>
</feature>
<dbReference type="PANTHER" id="PTHR21505">
    <property type="entry name" value="MADF DOMAIN-CONTAINING PROTEIN-RELATED"/>
    <property type="match status" value="1"/>
</dbReference>
<dbReference type="Pfam" id="PF10545">
    <property type="entry name" value="MADF_DNA_bdg"/>
    <property type="match status" value="2"/>
</dbReference>
<feature type="compositionally biased region" description="Basic and acidic residues" evidence="1">
    <location>
        <begin position="197"/>
        <end position="208"/>
    </location>
</feature>
<dbReference type="PROSITE" id="PS51029">
    <property type="entry name" value="MADF"/>
    <property type="match status" value="1"/>
</dbReference>
<dbReference type="PANTHER" id="PTHR21505:SF8">
    <property type="entry name" value="DPT-YFP REPRESSOR BY OVEREXPRESSION, ISOFORM D-RELATED"/>
    <property type="match status" value="1"/>
</dbReference>
<dbReference type="AlphaFoldDB" id="A0A6J2YAU7"/>
<feature type="domain" description="MADF" evidence="2">
    <location>
        <begin position="95"/>
        <end position="181"/>
    </location>
</feature>
<keyword evidence="3" id="KW-1185">Reference proteome</keyword>
<organism evidence="3 4">
    <name type="scientific">Sitophilus oryzae</name>
    <name type="common">Rice weevil</name>
    <name type="synonym">Curculio oryzae</name>
    <dbReference type="NCBI Taxonomy" id="7048"/>
    <lineage>
        <taxon>Eukaryota</taxon>
        <taxon>Metazoa</taxon>
        <taxon>Ecdysozoa</taxon>
        <taxon>Arthropoda</taxon>
        <taxon>Hexapoda</taxon>
        <taxon>Insecta</taxon>
        <taxon>Pterygota</taxon>
        <taxon>Neoptera</taxon>
        <taxon>Endopterygota</taxon>
        <taxon>Coleoptera</taxon>
        <taxon>Polyphaga</taxon>
        <taxon>Cucujiformia</taxon>
        <taxon>Curculionidae</taxon>
        <taxon>Dryophthorinae</taxon>
        <taxon>Sitophilus</taxon>
    </lineage>
</organism>
<sequence>MSVRLAALDNLLKKSQEYFPNADIDFVRHRLEGLRNSFRREYRKVVASKKAGTEIYVPSLWYYNMLLFTVGEEEEEIPEITYEFKHVWSREYIVLLIELFKNHPILYSPKSPQNTLVKRNKAYTQITKKLIAETGKFFEVKEVRKKIMSLKDQFRRDLKNKRDSSSLWCHELLSFLETEWLGKREKIKDDSSEDDIENTRELRSDVSQKSKNFQKNNRNYDSDEKEAKIFVEENYDDIFDAIGKTVAIKLRDMSDEQRKYAETIINDLMYNGLMEKLTPQSRLALDAL</sequence>
<accession>A0A6J2YAU7</accession>
<reference evidence="4" key="1">
    <citation type="submission" date="2025-08" db="UniProtKB">
        <authorList>
            <consortium name="RefSeq"/>
        </authorList>
    </citation>
    <scope>IDENTIFICATION</scope>
    <source>
        <tissue evidence="4">Gonads</tissue>
    </source>
</reference>
<dbReference type="Proteomes" id="UP000504635">
    <property type="component" value="Unplaced"/>
</dbReference>